<feature type="signal peptide" evidence="1">
    <location>
        <begin position="1"/>
        <end position="23"/>
    </location>
</feature>
<reference evidence="2 3" key="1">
    <citation type="submission" date="2015-12" db="EMBL/GenBank/DDBJ databases">
        <title>Diversity of Burkholderia near neighbor genomes.</title>
        <authorList>
            <person name="Sahl J."/>
            <person name="Wagner D."/>
            <person name="Keim P."/>
        </authorList>
    </citation>
    <scope>NUCLEOTIDE SEQUENCE [LARGE SCALE GENOMIC DNA]</scope>
    <source>
        <strain evidence="2 3">MSMB0783</strain>
    </source>
</reference>
<dbReference type="AlphaFoldDB" id="A0A1B4LHN0"/>
<evidence type="ECO:0000313" key="3">
    <source>
        <dbReference type="Proteomes" id="UP000243680"/>
    </source>
</evidence>
<gene>
    <name evidence="2" type="ORF">WJ35_16685</name>
</gene>
<dbReference type="Proteomes" id="UP000243680">
    <property type="component" value="Chromosome 3"/>
</dbReference>
<dbReference type="RefSeq" id="WP_046422788.1">
    <property type="nucleotide sequence ID" value="NZ_CP013421.1"/>
</dbReference>
<feature type="chain" id="PRO_5008565011" description="DUF4148 domain-containing protein" evidence="1">
    <location>
        <begin position="24"/>
        <end position="70"/>
    </location>
</feature>
<protein>
    <recommendedName>
        <fullName evidence="4">DUF4148 domain-containing protein</fullName>
    </recommendedName>
</protein>
<evidence type="ECO:0000313" key="2">
    <source>
        <dbReference type="EMBL" id="AOJ76716.1"/>
    </source>
</evidence>
<name>A0A1B4LHN0_9BURK</name>
<organism evidence="2 3">
    <name type="scientific">Burkholderia ubonensis</name>
    <dbReference type="NCBI Taxonomy" id="101571"/>
    <lineage>
        <taxon>Bacteria</taxon>
        <taxon>Pseudomonadati</taxon>
        <taxon>Pseudomonadota</taxon>
        <taxon>Betaproteobacteria</taxon>
        <taxon>Burkholderiales</taxon>
        <taxon>Burkholderiaceae</taxon>
        <taxon>Burkholderia</taxon>
        <taxon>Burkholderia cepacia complex</taxon>
    </lineage>
</organism>
<dbReference type="EMBL" id="CP013421">
    <property type="protein sequence ID" value="AOJ76716.1"/>
    <property type="molecule type" value="Genomic_DNA"/>
</dbReference>
<proteinExistence type="predicted"/>
<evidence type="ECO:0008006" key="4">
    <source>
        <dbReference type="Google" id="ProtNLM"/>
    </source>
</evidence>
<keyword evidence="1" id="KW-0732">Signal</keyword>
<sequence length="70" mass="7401">MKTTTLRMATLVALVCSPVLAFAKVQGAGLAIADVTLAHAKVERLHRAEDAAYRAASQRAGKRGVEPQRG</sequence>
<evidence type="ECO:0000256" key="1">
    <source>
        <dbReference type="SAM" id="SignalP"/>
    </source>
</evidence>
<accession>A0A1B4LHN0</accession>